<dbReference type="EMBL" id="LAZR01067557">
    <property type="protein sequence ID" value="KKK51336.1"/>
    <property type="molecule type" value="Genomic_DNA"/>
</dbReference>
<dbReference type="SUPFAM" id="SSF51735">
    <property type="entry name" value="NAD(P)-binding Rossmann-fold domains"/>
    <property type="match status" value="1"/>
</dbReference>
<dbReference type="PRINTS" id="PR00080">
    <property type="entry name" value="SDRFAMILY"/>
</dbReference>
<dbReference type="GO" id="GO:0015996">
    <property type="term" value="P:chlorophyll catabolic process"/>
    <property type="evidence" value="ECO:0007669"/>
    <property type="project" value="TreeGrafter"/>
</dbReference>
<evidence type="ECO:0000313" key="1">
    <source>
        <dbReference type="EMBL" id="KKK51336.1"/>
    </source>
</evidence>
<dbReference type="PANTHER" id="PTHR24314">
    <property type="entry name" value="NON-SPECIFIC LIPID TRANSFER PROTEIN-RELATED"/>
    <property type="match status" value="1"/>
</dbReference>
<dbReference type="InterPro" id="IPR052625">
    <property type="entry name" value="Chl_b_Red"/>
</dbReference>
<dbReference type="AlphaFoldDB" id="A0A0F8YTL2"/>
<dbReference type="InterPro" id="IPR036291">
    <property type="entry name" value="NAD(P)-bd_dom_sf"/>
</dbReference>
<protein>
    <submittedName>
        <fullName evidence="1">Uncharacterized protein</fullName>
    </submittedName>
</protein>
<proteinExistence type="predicted"/>
<comment type="caution">
    <text evidence="1">The sequence shown here is derived from an EMBL/GenBank/DDBJ whole genome shotgun (WGS) entry which is preliminary data.</text>
</comment>
<name>A0A0F8YTL2_9ZZZZ</name>
<reference evidence="1" key="1">
    <citation type="journal article" date="2015" name="Nature">
        <title>Complex archaea that bridge the gap between prokaryotes and eukaryotes.</title>
        <authorList>
            <person name="Spang A."/>
            <person name="Saw J.H."/>
            <person name="Jorgensen S.L."/>
            <person name="Zaremba-Niedzwiedzka K."/>
            <person name="Martijn J."/>
            <person name="Lind A.E."/>
            <person name="van Eijk R."/>
            <person name="Schleper C."/>
            <person name="Guy L."/>
            <person name="Ettema T.J."/>
        </authorList>
    </citation>
    <scope>NUCLEOTIDE SEQUENCE</scope>
</reference>
<dbReference type="CDD" id="cd05233">
    <property type="entry name" value="SDR_c"/>
    <property type="match status" value="1"/>
</dbReference>
<accession>A0A0F8YTL2</accession>
<organism evidence="1">
    <name type="scientific">marine sediment metagenome</name>
    <dbReference type="NCBI Taxonomy" id="412755"/>
    <lineage>
        <taxon>unclassified sequences</taxon>
        <taxon>metagenomes</taxon>
        <taxon>ecological metagenomes</taxon>
    </lineage>
</organism>
<dbReference type="Pfam" id="PF00106">
    <property type="entry name" value="adh_short"/>
    <property type="match status" value="1"/>
</dbReference>
<dbReference type="GO" id="GO:0034256">
    <property type="term" value="F:chlorophyll(ide) b reductase activity"/>
    <property type="evidence" value="ECO:0007669"/>
    <property type="project" value="TreeGrafter"/>
</dbReference>
<dbReference type="PRINTS" id="PR00081">
    <property type="entry name" value="GDHRDH"/>
</dbReference>
<dbReference type="Gene3D" id="3.40.50.720">
    <property type="entry name" value="NAD(P)-binding Rossmann-like Domain"/>
    <property type="match status" value="1"/>
</dbReference>
<dbReference type="InterPro" id="IPR002347">
    <property type="entry name" value="SDR_fam"/>
</dbReference>
<dbReference type="GO" id="GO:0010304">
    <property type="term" value="P:PSII associated light-harvesting complex II catabolic process"/>
    <property type="evidence" value="ECO:0007669"/>
    <property type="project" value="TreeGrafter"/>
</dbReference>
<gene>
    <name evidence="1" type="ORF">LCGC14_3115960</name>
</gene>
<dbReference type="PANTHER" id="PTHR24314:SF21">
    <property type="entry name" value="CHLOROPHYLL(IDE) B REDUCTASE NYC1, CHLOROPLASTIC-RELATED"/>
    <property type="match status" value="1"/>
</dbReference>
<sequence>FQKLSPSVIGVAGSVSIEETHHKLIRQSTASFGHIDVWINNAGIPQTFKEFREIGTDEIHGIINTNIAGLLMGTKIVVNHMLEQGYGKIFNVEGFGSDGRTMNKLTLYGTTKRAVNYFTKSFSKEMKNTGVQVGILSPGMVRTDFLDPPGLSDSPEDMKRFEKVYDILAEEVDVVSKFLVRRILQSTGNYDRIEYLTKSRLAVKMLKMLFR</sequence>
<feature type="non-terminal residue" evidence="1">
    <location>
        <position position="1"/>
    </location>
</feature>